<dbReference type="EMBL" id="QFBC01000018">
    <property type="protein sequence ID" value="PWE53090.1"/>
    <property type="molecule type" value="Genomic_DNA"/>
</dbReference>
<keyword evidence="7" id="KW-1185">Reference proteome</keyword>
<dbReference type="GO" id="GO:0005829">
    <property type="term" value="C:cytosol"/>
    <property type="evidence" value="ECO:0007669"/>
    <property type="project" value="TreeGrafter"/>
</dbReference>
<keyword evidence="2" id="KW-0547">Nucleotide-binding</keyword>
<dbReference type="Pfam" id="PF02733">
    <property type="entry name" value="Dak1"/>
    <property type="match status" value="1"/>
</dbReference>
<evidence type="ECO:0000259" key="5">
    <source>
        <dbReference type="PROSITE" id="PS51481"/>
    </source>
</evidence>
<evidence type="ECO:0000256" key="2">
    <source>
        <dbReference type="ARBA" id="ARBA00022741"/>
    </source>
</evidence>
<dbReference type="FunFam" id="3.40.50.10440:FF:000001">
    <property type="entry name" value="Dihydroxyacetone kinase, DhaK subunit"/>
    <property type="match status" value="1"/>
</dbReference>
<proteinExistence type="predicted"/>
<organism evidence="6 7">
    <name type="scientific">Metarhizobium album</name>
    <dbReference type="NCBI Taxonomy" id="2182425"/>
    <lineage>
        <taxon>Bacteria</taxon>
        <taxon>Pseudomonadati</taxon>
        <taxon>Pseudomonadota</taxon>
        <taxon>Alphaproteobacteria</taxon>
        <taxon>Hyphomicrobiales</taxon>
        <taxon>Rhizobiaceae</taxon>
        <taxon>Metarhizobium</taxon>
    </lineage>
</organism>
<sequence>MATKKIINKGDDAVDEMLDGILDAHADTVMRLDSNKRSIVSRNGPRKGKVGLVIGGGSGHEPSFLGFVGKGLADAAAIGNVFASPPPDPIIECTKAVDGGAGVLYMYGNYAGDVMNFDMAAEMVAMDDIEVRTVLSTDDIASAPLNEKHKRRGVAGNFFIFKAAGAACDKMLSLDECERIARKANDRTYTVGVALSPCSLPQTRKWNFEMGDDEMEIGMGIHGEPGMSREPLQTADDITDRIIDKIFGEMAPAKGDRVAVLVNSLGSTPLMELYIMNRRVHQRLRERGVEVHKTWVGTYCSSLEMAGASITLMHLDDELTGMIDHPCDCAMFSVK</sequence>
<comment type="caution">
    <text evidence="6">The sequence shown here is derived from an EMBL/GenBank/DDBJ whole genome shotgun (WGS) entry which is preliminary data.</text>
</comment>
<evidence type="ECO:0000256" key="3">
    <source>
        <dbReference type="ARBA" id="ARBA00022777"/>
    </source>
</evidence>
<protein>
    <submittedName>
        <fullName evidence="6">Dihydroxyacetone kinase subunit DhaK</fullName>
    </submittedName>
</protein>
<dbReference type="Proteomes" id="UP000245252">
    <property type="component" value="Unassembled WGS sequence"/>
</dbReference>
<gene>
    <name evidence="6" type="ORF">DEM27_27330</name>
</gene>
<dbReference type="Gene3D" id="3.40.50.10440">
    <property type="entry name" value="Dihydroxyacetone kinase, domain 1"/>
    <property type="match status" value="1"/>
</dbReference>
<accession>A0A2U2DIG2</accession>
<keyword evidence="4" id="KW-0067">ATP-binding</keyword>
<feature type="domain" description="DhaK" evidence="5">
    <location>
        <begin position="9"/>
        <end position="332"/>
    </location>
</feature>
<dbReference type="AlphaFoldDB" id="A0A2U2DIG2"/>
<dbReference type="PANTHER" id="PTHR28629:SF4">
    <property type="entry name" value="TRIOKINASE_FMN CYCLASE"/>
    <property type="match status" value="1"/>
</dbReference>
<dbReference type="GO" id="GO:0019563">
    <property type="term" value="P:glycerol catabolic process"/>
    <property type="evidence" value="ECO:0007669"/>
    <property type="project" value="TreeGrafter"/>
</dbReference>
<dbReference type="OrthoDB" id="9806345at2"/>
<evidence type="ECO:0000313" key="7">
    <source>
        <dbReference type="Proteomes" id="UP000245252"/>
    </source>
</evidence>
<dbReference type="SUPFAM" id="SSF82549">
    <property type="entry name" value="DAK1/DegV-like"/>
    <property type="match status" value="1"/>
</dbReference>
<name>A0A2U2DIG2_9HYPH</name>
<reference evidence="6 7" key="1">
    <citation type="submission" date="2018-05" db="EMBL/GenBank/DDBJ databases">
        <title>The draft genome of strain NS-104.</title>
        <authorList>
            <person name="Hang P."/>
            <person name="Jiang J."/>
        </authorList>
    </citation>
    <scope>NUCLEOTIDE SEQUENCE [LARGE SCALE GENOMIC DNA]</scope>
    <source>
        <strain evidence="6 7">NS-104</strain>
    </source>
</reference>
<dbReference type="GO" id="GO:0005524">
    <property type="term" value="F:ATP binding"/>
    <property type="evidence" value="ECO:0007669"/>
    <property type="project" value="UniProtKB-KW"/>
</dbReference>
<keyword evidence="3 6" id="KW-0418">Kinase</keyword>
<dbReference type="PANTHER" id="PTHR28629">
    <property type="entry name" value="TRIOKINASE/FMN CYCLASE"/>
    <property type="match status" value="1"/>
</dbReference>
<dbReference type="Gene3D" id="3.30.1180.20">
    <property type="entry name" value="Dihydroxyacetone kinase, domain 2"/>
    <property type="match status" value="1"/>
</dbReference>
<dbReference type="PROSITE" id="PS51481">
    <property type="entry name" value="DHAK"/>
    <property type="match status" value="1"/>
</dbReference>
<dbReference type="GO" id="GO:0004371">
    <property type="term" value="F:glycerone kinase activity"/>
    <property type="evidence" value="ECO:0007669"/>
    <property type="project" value="InterPro"/>
</dbReference>
<dbReference type="InterPro" id="IPR004006">
    <property type="entry name" value="DhaK_dom"/>
</dbReference>
<evidence type="ECO:0000256" key="4">
    <source>
        <dbReference type="ARBA" id="ARBA00022840"/>
    </source>
</evidence>
<dbReference type="RefSeq" id="WP_109461424.1">
    <property type="nucleotide sequence ID" value="NZ_QFBC01000018.1"/>
</dbReference>
<keyword evidence="1" id="KW-0808">Transferase</keyword>
<evidence type="ECO:0000256" key="1">
    <source>
        <dbReference type="ARBA" id="ARBA00022679"/>
    </source>
</evidence>
<dbReference type="InterPro" id="IPR050861">
    <property type="entry name" value="Dihydroxyacetone_Kinase"/>
</dbReference>
<dbReference type="FunFam" id="3.30.1180.20:FF:000001">
    <property type="entry name" value="Dihydroxyacetone kinase 1"/>
    <property type="match status" value="1"/>
</dbReference>
<evidence type="ECO:0000313" key="6">
    <source>
        <dbReference type="EMBL" id="PWE53090.1"/>
    </source>
</evidence>